<comment type="function">
    <text evidence="7">Functions as a peptidoglycan terminase that cleaves nascent peptidoglycan strands endolytically to terminate their elongation.</text>
</comment>
<evidence type="ECO:0000256" key="2">
    <source>
        <dbReference type="ARBA" id="ARBA00022692"/>
    </source>
</evidence>
<evidence type="ECO:0000256" key="1">
    <source>
        <dbReference type="ARBA" id="ARBA00022475"/>
    </source>
</evidence>
<keyword evidence="1 7" id="KW-1003">Cell membrane</keyword>
<dbReference type="NCBIfam" id="TIGR00247">
    <property type="entry name" value="endolytic transglycosylase MltG"/>
    <property type="match status" value="1"/>
</dbReference>
<feature type="compositionally biased region" description="Basic and acidic residues" evidence="8">
    <location>
        <begin position="1"/>
        <end position="19"/>
    </location>
</feature>
<reference evidence="9 10" key="1">
    <citation type="submission" date="2018-08" db="EMBL/GenBank/DDBJ databases">
        <title>Genomic Encyclopedia of Type Strains, Phase IV (KMG-IV): sequencing the most valuable type-strain genomes for metagenomic binning, comparative biology and taxonomic classification.</title>
        <authorList>
            <person name="Goeker M."/>
        </authorList>
    </citation>
    <scope>NUCLEOTIDE SEQUENCE [LARGE SCALE GENOMIC DNA]</scope>
    <source>
        <strain evidence="9 10">BW863</strain>
    </source>
</reference>
<gene>
    <name evidence="7" type="primary">mltG</name>
    <name evidence="9" type="ORF">DES32_3046</name>
</gene>
<dbReference type="GO" id="GO:0008932">
    <property type="term" value="F:lytic endotransglycosylase activity"/>
    <property type="evidence" value="ECO:0007669"/>
    <property type="project" value="UniProtKB-UniRule"/>
</dbReference>
<dbReference type="GO" id="GO:0071555">
    <property type="term" value="P:cell wall organization"/>
    <property type="evidence" value="ECO:0007669"/>
    <property type="project" value="UniProtKB-KW"/>
</dbReference>
<dbReference type="Gene3D" id="3.30.1490.480">
    <property type="entry name" value="Endolytic murein transglycosylase"/>
    <property type="match status" value="1"/>
</dbReference>
<comment type="caution">
    <text evidence="9">The sequence shown here is derived from an EMBL/GenBank/DDBJ whole genome shotgun (WGS) entry which is preliminary data.</text>
</comment>
<feature type="region of interest" description="Disordered" evidence="8">
    <location>
        <begin position="382"/>
        <end position="410"/>
    </location>
</feature>
<dbReference type="GO" id="GO:0009252">
    <property type="term" value="P:peptidoglycan biosynthetic process"/>
    <property type="evidence" value="ECO:0007669"/>
    <property type="project" value="UniProtKB-UniRule"/>
</dbReference>
<dbReference type="Pfam" id="PF02618">
    <property type="entry name" value="YceG"/>
    <property type="match status" value="1"/>
</dbReference>
<feature type="transmembrane region" description="Helical" evidence="7">
    <location>
        <begin position="61"/>
        <end position="83"/>
    </location>
</feature>
<evidence type="ECO:0000313" key="9">
    <source>
        <dbReference type="EMBL" id="REF84199.1"/>
    </source>
</evidence>
<sequence length="588" mass="62361">MASSPPKDESVLARQRADDGGQPARFFGRRPKLQSPNEALQPDMPPPPPTPHKRRPTLSALSGFLSFLLLVAFAGLFGVVWGAHRLQQPGPLQADKIFYIAPGTEVADIVGQLQDEGIIDSPLIFNIALLVEGDRSRVKAGEYLIHQNASMSEVMDTLVSGRQILHSVTIPEGLTSDQVVSRLRGNDVLMGDIRETPPEGSLLPETYKVPRGMPRADLIRRMQEDDHRLVAQIWAHRAPDLLLNSPYELVTLASIVEKETGKADERPHVASVFLNRLRKHMRLQSDPTIVYGIMEGRGSLGRPLTRADVEKPSPYNTYVIEGLPPGPIANPGRAALEAVANPSRTSDLYFVADGTGGHVFSGTLEEHQRNVAHWRQIEKDAKDKAGSEIDKYVPQGPAGHDQHSDNDSSVFGALPASFSAAGGGVSSYAPSLGVGAAAAAIAQVEPAMPQVVRAQPAVTDPAAEIADASAPPAPAQSAPAGARVQTAASSYGGPSLDDLGITVRGIDQPTSTRKLLDGPVDSSASVAPADPKAFAAAAALGAAAPNGRQPPAHPKIIDASEGTPLDPLRNTTYDLNYAKTVPPPSDFK</sequence>
<dbReference type="CDD" id="cd08010">
    <property type="entry name" value="MltG_like"/>
    <property type="match status" value="1"/>
</dbReference>
<dbReference type="GO" id="GO:0005886">
    <property type="term" value="C:plasma membrane"/>
    <property type="evidence" value="ECO:0007669"/>
    <property type="project" value="UniProtKB-SubCell"/>
</dbReference>
<evidence type="ECO:0000256" key="4">
    <source>
        <dbReference type="ARBA" id="ARBA00023136"/>
    </source>
</evidence>
<keyword evidence="7" id="KW-0997">Cell inner membrane</keyword>
<keyword evidence="4 7" id="KW-0472">Membrane</keyword>
<dbReference type="PANTHER" id="PTHR30518">
    <property type="entry name" value="ENDOLYTIC MUREIN TRANSGLYCOSYLASE"/>
    <property type="match status" value="1"/>
</dbReference>
<dbReference type="InterPro" id="IPR003770">
    <property type="entry name" value="MLTG-like"/>
</dbReference>
<feature type="region of interest" description="Disordered" evidence="8">
    <location>
        <begin position="544"/>
        <end position="588"/>
    </location>
</feature>
<protein>
    <recommendedName>
        <fullName evidence="7">Endolytic murein transglycosylase</fullName>
        <ecNumber evidence="7">4.2.2.29</ecNumber>
    </recommendedName>
    <alternativeName>
        <fullName evidence="7">Peptidoglycan lytic transglycosylase</fullName>
    </alternativeName>
    <alternativeName>
        <fullName evidence="7">Peptidoglycan polymerization terminase</fullName>
    </alternativeName>
</protein>
<feature type="site" description="Important for catalytic activity" evidence="7">
    <location>
        <position position="259"/>
    </location>
</feature>
<feature type="region of interest" description="Disordered" evidence="8">
    <location>
        <begin position="1"/>
        <end position="56"/>
    </location>
</feature>
<keyword evidence="5 7" id="KW-0456">Lyase</keyword>
<dbReference type="EC" id="4.2.2.29" evidence="7"/>
<comment type="catalytic activity">
    <reaction evidence="7">
        <text>a peptidoglycan chain = a peptidoglycan chain with N-acetyl-1,6-anhydromuramyl-[peptide] at the reducing end + a peptidoglycan chain with N-acetylglucosamine at the non-reducing end.</text>
        <dbReference type="EC" id="4.2.2.29"/>
    </reaction>
</comment>
<dbReference type="Proteomes" id="UP000256900">
    <property type="component" value="Unassembled WGS sequence"/>
</dbReference>
<comment type="subcellular location">
    <subcellularLocation>
        <location evidence="7">Cell inner membrane</location>
        <topology evidence="7">Single-pass membrane protein</topology>
    </subcellularLocation>
</comment>
<dbReference type="PANTHER" id="PTHR30518:SF2">
    <property type="entry name" value="ENDOLYTIC MUREIN TRANSGLYCOSYLASE"/>
    <property type="match status" value="1"/>
</dbReference>
<evidence type="ECO:0000256" key="6">
    <source>
        <dbReference type="ARBA" id="ARBA00023316"/>
    </source>
</evidence>
<keyword evidence="2 7" id="KW-0812">Transmembrane</keyword>
<dbReference type="HAMAP" id="MF_02065">
    <property type="entry name" value="MltG"/>
    <property type="match status" value="1"/>
</dbReference>
<evidence type="ECO:0000256" key="5">
    <source>
        <dbReference type="ARBA" id="ARBA00023239"/>
    </source>
</evidence>
<organism evidence="9 10">
    <name type="scientific">Methylovirgula ligni</name>
    <dbReference type="NCBI Taxonomy" id="569860"/>
    <lineage>
        <taxon>Bacteria</taxon>
        <taxon>Pseudomonadati</taxon>
        <taxon>Pseudomonadota</taxon>
        <taxon>Alphaproteobacteria</taxon>
        <taxon>Hyphomicrobiales</taxon>
        <taxon>Beijerinckiaceae</taxon>
        <taxon>Methylovirgula</taxon>
    </lineage>
</organism>
<feature type="compositionally biased region" description="Basic and acidic residues" evidence="8">
    <location>
        <begin position="382"/>
        <end position="391"/>
    </location>
</feature>
<evidence type="ECO:0000256" key="8">
    <source>
        <dbReference type="SAM" id="MobiDB-lite"/>
    </source>
</evidence>
<evidence type="ECO:0000256" key="3">
    <source>
        <dbReference type="ARBA" id="ARBA00022989"/>
    </source>
</evidence>
<keyword evidence="6 7" id="KW-0961">Cell wall biogenesis/degradation</keyword>
<dbReference type="AlphaFoldDB" id="A0A3D9YZ63"/>
<evidence type="ECO:0000313" key="10">
    <source>
        <dbReference type="Proteomes" id="UP000256900"/>
    </source>
</evidence>
<comment type="similarity">
    <text evidence="7">Belongs to the transglycosylase MltG family.</text>
</comment>
<dbReference type="RefSeq" id="WP_245411347.1">
    <property type="nucleotide sequence ID" value="NZ_CP025086.1"/>
</dbReference>
<dbReference type="Gene3D" id="3.30.160.60">
    <property type="entry name" value="Classic Zinc Finger"/>
    <property type="match status" value="1"/>
</dbReference>
<proteinExistence type="inferred from homology"/>
<dbReference type="EMBL" id="QUMO01000005">
    <property type="protein sequence ID" value="REF84199.1"/>
    <property type="molecule type" value="Genomic_DNA"/>
</dbReference>
<keyword evidence="3 7" id="KW-1133">Transmembrane helix</keyword>
<evidence type="ECO:0000256" key="7">
    <source>
        <dbReference type="HAMAP-Rule" id="MF_02065"/>
    </source>
</evidence>
<name>A0A3D9YZ63_9HYPH</name>
<accession>A0A3D9YZ63</accession>
<keyword evidence="10" id="KW-1185">Reference proteome</keyword>